<evidence type="ECO:0000256" key="4">
    <source>
        <dbReference type="ARBA" id="ARBA00022561"/>
    </source>
</evidence>
<name>A0A976R8G4_9VIRU</name>
<dbReference type="EMBL" id="OM869506">
    <property type="protein sequence ID" value="UPW40843.1"/>
    <property type="molecule type" value="Genomic_DNA"/>
</dbReference>
<sequence>MARTLFDNTPTIYMSRRPFDFSHKVTTSLSVGSLTPIDIKETLPGDTWKCKCTFQARLSTAFLRPVMDSFFMRLFHFHVPLRLLYTDIESVFGSTSPNAYTQPLFKDFPYIDNKSVDGLMISSRSVGDYLGLAVGNVPNKISVLPFRAFALIYDQWFRNQNTISPMLIQKGEASNSELPNGYAWSPNNYTGMLPKINKFNDYFTSALPAPQKGPPVTFSFTGDAPLKGIGYVDNETTNPAARFSPFWYVTGSNTPATGLLEASNGYTTHDSSVPEQINNVSLGLSVNASNPDSTLAVDLSSVSLFNVNDFRFAVQLQKMLEKDARSGGRYVEYLQAHYGVRVPDGLMQRAELLGGTTTPLSVQQVAQTSQSETNNPLGSLGAYSRSIGYSRFSKGIVEHGYLITVAAIQYKHSYQQGISKLWTRRSRDDFYDPLFANLGEQPVLKSQLYGIVKDGGAIPGDDIMKSPIFGYQEYGAEYRFCPDSITGQMRSGTPDLPFSFDVYHFGDNYSNVPSLTSSFTNETPAYFRRATALEGDNNDVDDFLCEFYFNETVYRTMPLRSIPGLVDHH</sequence>
<dbReference type="InterPro" id="IPR003514">
    <property type="entry name" value="Microviridae_protein_F"/>
</dbReference>
<dbReference type="Pfam" id="PF02305">
    <property type="entry name" value="Phage_F"/>
    <property type="match status" value="1"/>
</dbReference>
<comment type="subcellular location">
    <subcellularLocation>
        <location evidence="1">Virion</location>
    </subcellularLocation>
</comment>
<evidence type="ECO:0000256" key="5">
    <source>
        <dbReference type="ARBA" id="ARBA00022844"/>
    </source>
</evidence>
<dbReference type="GO" id="GO:0039615">
    <property type="term" value="C:T=1 icosahedral viral capsid"/>
    <property type="evidence" value="ECO:0007669"/>
    <property type="project" value="UniProtKB-KW"/>
</dbReference>
<evidence type="ECO:0000256" key="1">
    <source>
        <dbReference type="ARBA" id="ARBA00004328"/>
    </source>
</evidence>
<comment type="similarity">
    <text evidence="2">Belongs to the microviridae F protein family.</text>
</comment>
<keyword evidence="3" id="KW-1140">T=1 icosahedral capsid protein</keyword>
<evidence type="ECO:0000256" key="3">
    <source>
        <dbReference type="ARBA" id="ARBA00022431"/>
    </source>
</evidence>
<dbReference type="GO" id="GO:0005198">
    <property type="term" value="F:structural molecule activity"/>
    <property type="evidence" value="ECO:0007669"/>
    <property type="project" value="InterPro"/>
</dbReference>
<reference evidence="6" key="1">
    <citation type="submission" date="2022-02" db="EMBL/GenBank/DDBJ databases">
        <title>Towards deciphering the DNA virus diversity associated with rodent species in the families Cricetidae and Heteromyidae.</title>
        <authorList>
            <person name="Lund M."/>
            <person name="Larsen B.B."/>
            <person name="Gryseels S."/>
            <person name="Kraberger S."/>
            <person name="Rowsey D.M."/>
            <person name="Steger L."/>
            <person name="Yule K.M."/>
            <person name="Upham N.S."/>
            <person name="Worobey M."/>
            <person name="Van Doorslaer K."/>
            <person name="Varsani A."/>
        </authorList>
    </citation>
    <scope>NUCLEOTIDE SEQUENCE</scope>
    <source>
        <strain evidence="6">UA08Rod_6521</strain>
    </source>
</reference>
<evidence type="ECO:0000313" key="6">
    <source>
        <dbReference type="EMBL" id="UPW40843.1"/>
    </source>
</evidence>
<accession>A0A976R8G4</accession>
<keyword evidence="5" id="KW-0946">Virion</keyword>
<dbReference type="SUPFAM" id="SSF88645">
    <property type="entry name" value="ssDNA viruses"/>
    <property type="match status" value="1"/>
</dbReference>
<dbReference type="InterPro" id="IPR016184">
    <property type="entry name" value="Capsid/spike_ssDNA_virus"/>
</dbReference>
<dbReference type="InterPro" id="IPR037002">
    <property type="entry name" value="Microviridae_protein_F_sf"/>
</dbReference>
<proteinExistence type="inferred from homology"/>
<organism evidence="6">
    <name type="scientific">Sigmofec virus UA08Rod_6521</name>
    <dbReference type="NCBI Taxonomy" id="2929233"/>
    <lineage>
        <taxon>Viruses</taxon>
        <taxon>Monodnaviria</taxon>
        <taxon>Sangervirae</taxon>
        <taxon>Phixviricota</taxon>
        <taxon>Malgrandaviricetes</taxon>
        <taxon>Petitvirales</taxon>
        <taxon>Microviridae</taxon>
    </lineage>
</organism>
<dbReference type="Gene3D" id="2.60.169.10">
    <property type="entry name" value="Microviridae F protein"/>
    <property type="match status" value="2"/>
</dbReference>
<protein>
    <submittedName>
        <fullName evidence="6">Major capsid protein</fullName>
    </submittedName>
</protein>
<evidence type="ECO:0000256" key="2">
    <source>
        <dbReference type="ARBA" id="ARBA00009963"/>
    </source>
</evidence>
<keyword evidence="4" id="KW-0167">Capsid protein</keyword>